<dbReference type="Proteomes" id="UP000238479">
    <property type="component" value="Chromosome 5"/>
</dbReference>
<keyword evidence="2" id="KW-1185">Reference proteome</keyword>
<protein>
    <submittedName>
        <fullName evidence="1">Putative cytochrome c oxidase, subunit Vb</fullName>
    </submittedName>
</protein>
<proteinExistence type="predicted"/>
<comment type="caution">
    <text evidence="1">The sequence shown here is derived from an EMBL/GenBank/DDBJ whole genome shotgun (WGS) entry which is preliminary data.</text>
</comment>
<reference evidence="1 2" key="1">
    <citation type="journal article" date="2018" name="Nat. Genet.">
        <title>The Rosa genome provides new insights in the design of modern roses.</title>
        <authorList>
            <person name="Bendahmane M."/>
        </authorList>
    </citation>
    <scope>NUCLEOTIDE SEQUENCE [LARGE SCALE GENOMIC DNA]</scope>
    <source>
        <strain evidence="2">cv. Old Blush</strain>
    </source>
</reference>
<sequence>MGPWAVDLRKKGIWLKLLVERVELVPVAVEGETAVAARRRSETTPVLDKHNNQETPTIVKSYYDKRIIGCPSVEGGKLLQLHLFLPC</sequence>
<accession>A0A2P6QHB6</accession>
<organism evidence="1 2">
    <name type="scientific">Rosa chinensis</name>
    <name type="common">China rose</name>
    <dbReference type="NCBI Taxonomy" id="74649"/>
    <lineage>
        <taxon>Eukaryota</taxon>
        <taxon>Viridiplantae</taxon>
        <taxon>Streptophyta</taxon>
        <taxon>Embryophyta</taxon>
        <taxon>Tracheophyta</taxon>
        <taxon>Spermatophyta</taxon>
        <taxon>Magnoliopsida</taxon>
        <taxon>eudicotyledons</taxon>
        <taxon>Gunneridae</taxon>
        <taxon>Pentapetalae</taxon>
        <taxon>rosids</taxon>
        <taxon>fabids</taxon>
        <taxon>Rosales</taxon>
        <taxon>Rosaceae</taxon>
        <taxon>Rosoideae</taxon>
        <taxon>Rosoideae incertae sedis</taxon>
        <taxon>Rosa</taxon>
    </lineage>
</organism>
<evidence type="ECO:0000313" key="1">
    <source>
        <dbReference type="EMBL" id="PRQ33564.1"/>
    </source>
</evidence>
<dbReference type="Gramene" id="PRQ33564">
    <property type="protein sequence ID" value="PRQ33564"/>
    <property type="gene ID" value="RchiOBHm_Chr5g0059031"/>
</dbReference>
<dbReference type="AlphaFoldDB" id="A0A2P6QHB6"/>
<dbReference type="EMBL" id="PDCK01000043">
    <property type="protein sequence ID" value="PRQ33564.1"/>
    <property type="molecule type" value="Genomic_DNA"/>
</dbReference>
<gene>
    <name evidence="1" type="ORF">RchiOBHm_Chr5g0059031</name>
</gene>
<evidence type="ECO:0000313" key="2">
    <source>
        <dbReference type="Proteomes" id="UP000238479"/>
    </source>
</evidence>
<name>A0A2P6QHB6_ROSCH</name>